<gene>
    <name evidence="1" type="ORF">LPTSP1_12930</name>
</gene>
<sequence>MDPKGTGTHRILEKIEVCLESGIDTFDHADLYGGCGNEERFGAEFDPLMKVH</sequence>
<accession>A0A2P2D0Z3</accession>
<proteinExistence type="predicted"/>
<evidence type="ECO:0000313" key="2">
    <source>
        <dbReference type="Proteomes" id="UP000245076"/>
    </source>
</evidence>
<dbReference type="EMBL" id="BFAY01000007">
    <property type="protein sequence ID" value="GBF38302.1"/>
    <property type="molecule type" value="Genomic_DNA"/>
</dbReference>
<reference evidence="1 2" key="1">
    <citation type="submission" date="2018-02" db="EMBL/GenBank/DDBJ databases">
        <title>Novel Leptospira species isolated from soil and water in Japan.</title>
        <authorList>
            <person name="Nakao R."/>
            <person name="Masuzawa T."/>
        </authorList>
    </citation>
    <scope>NUCLEOTIDE SEQUENCE [LARGE SCALE GENOMIC DNA]</scope>
    <source>
        <strain evidence="1 2">E8</strain>
    </source>
</reference>
<organism evidence="1 2">
    <name type="scientific">Leptospira johnsonii</name>
    <dbReference type="NCBI Taxonomy" id="1917820"/>
    <lineage>
        <taxon>Bacteria</taxon>
        <taxon>Pseudomonadati</taxon>
        <taxon>Spirochaetota</taxon>
        <taxon>Spirochaetia</taxon>
        <taxon>Leptospirales</taxon>
        <taxon>Leptospiraceae</taxon>
        <taxon>Leptospira</taxon>
    </lineage>
</organism>
<keyword evidence="2" id="KW-1185">Reference proteome</keyword>
<protein>
    <submittedName>
        <fullName evidence="1">Oxidoreductase, aldo/keto reductase family protein</fullName>
    </submittedName>
</protein>
<name>A0A2P2D0Z3_9LEPT</name>
<comment type="caution">
    <text evidence="1">The sequence shown here is derived from an EMBL/GenBank/DDBJ whole genome shotgun (WGS) entry which is preliminary data.</text>
</comment>
<dbReference type="Proteomes" id="UP000245076">
    <property type="component" value="Unassembled WGS sequence"/>
</dbReference>
<dbReference type="InterPro" id="IPR036812">
    <property type="entry name" value="NAD(P)_OxRdtase_dom_sf"/>
</dbReference>
<dbReference type="SUPFAM" id="SSF51430">
    <property type="entry name" value="NAD(P)-linked oxidoreductase"/>
    <property type="match status" value="1"/>
</dbReference>
<evidence type="ECO:0000313" key="1">
    <source>
        <dbReference type="EMBL" id="GBF38302.1"/>
    </source>
</evidence>
<dbReference type="AlphaFoldDB" id="A0A2P2D0Z3"/>
<dbReference type="RefSeq" id="WP_245915486.1">
    <property type="nucleotide sequence ID" value="NZ_BFAY01000007.1"/>
</dbReference>